<evidence type="ECO:0000313" key="2">
    <source>
        <dbReference type="EMBL" id="WAI92553.1"/>
    </source>
</evidence>
<proteinExistence type="predicted"/>
<name>A0AAE9UL05_STRDY</name>
<evidence type="ECO:0000256" key="1">
    <source>
        <dbReference type="SAM" id="SignalP"/>
    </source>
</evidence>
<feature type="chain" id="PRO_5042093552" evidence="1">
    <location>
        <begin position="24"/>
        <end position="149"/>
    </location>
</feature>
<accession>A0AAE9UL05</accession>
<sequence length="149" mass="16802">MKKLGLFCALAISFLVLGDVALAEVSFTNSYDRTSTVSPQQKADEELPRMTLSEALRKGVKEVIITEIDIPEAAEFLETLPMMMPRSSGGKWVYMYTAEPYALYRHSKTMEWKMVQVTPTWQHVQNTVVNGWMSSMAGSYNYANSFARG</sequence>
<gene>
    <name evidence="2" type="ORF">MP619_08615</name>
</gene>
<reference evidence="2" key="1">
    <citation type="submission" date="2022-03" db="EMBL/GenBank/DDBJ databases">
        <title>Characterization and genomic analysis of a Streptococcus dysgalactiae associated with cultured channel catfish mortalities in China.</title>
        <authorList>
            <person name="Wang J."/>
            <person name="Geng Y."/>
        </authorList>
    </citation>
    <scope>NUCLEOTIDE SEQUENCE</scope>
    <source>
        <strain evidence="2">WJ001</strain>
    </source>
</reference>
<organism evidence="2 3">
    <name type="scientific">Streptococcus dysgalactiae</name>
    <dbReference type="NCBI Taxonomy" id="1334"/>
    <lineage>
        <taxon>Bacteria</taxon>
        <taxon>Bacillati</taxon>
        <taxon>Bacillota</taxon>
        <taxon>Bacilli</taxon>
        <taxon>Lactobacillales</taxon>
        <taxon>Streptococcaceae</taxon>
        <taxon>Streptococcus</taxon>
    </lineage>
</organism>
<dbReference type="RefSeq" id="WP_136118840.1">
    <property type="nucleotide sequence ID" value="NZ_CP095081.1"/>
</dbReference>
<dbReference type="EMBL" id="CP095081">
    <property type="protein sequence ID" value="WAI92553.1"/>
    <property type="molecule type" value="Genomic_DNA"/>
</dbReference>
<dbReference type="Proteomes" id="UP001164948">
    <property type="component" value="Chromosome"/>
</dbReference>
<dbReference type="AlphaFoldDB" id="A0AAE9UL05"/>
<evidence type="ECO:0000313" key="3">
    <source>
        <dbReference type="Proteomes" id="UP001164948"/>
    </source>
</evidence>
<keyword evidence="1" id="KW-0732">Signal</keyword>
<feature type="signal peptide" evidence="1">
    <location>
        <begin position="1"/>
        <end position="23"/>
    </location>
</feature>
<protein>
    <submittedName>
        <fullName evidence="2">Uncharacterized protein</fullName>
    </submittedName>
</protein>